<keyword evidence="12" id="KW-1185">Reference proteome</keyword>
<dbReference type="GO" id="GO:0010494">
    <property type="term" value="C:cytoplasmic stress granule"/>
    <property type="evidence" value="ECO:0007669"/>
    <property type="project" value="UniProtKB-ARBA"/>
</dbReference>
<dbReference type="SMART" id="SM00543">
    <property type="entry name" value="MIF4G"/>
    <property type="match status" value="1"/>
</dbReference>
<dbReference type="Gene3D" id="1.25.40.180">
    <property type="match status" value="1"/>
</dbReference>
<reference evidence="11 12" key="1">
    <citation type="submission" date="2016-03" db="EMBL/GenBank/DDBJ databases">
        <title>Whole genome sequencing of Grifola frondosa 9006-11.</title>
        <authorList>
            <person name="Min B."/>
            <person name="Park H."/>
            <person name="Kim J.-G."/>
            <person name="Cho H."/>
            <person name="Oh Y.-L."/>
            <person name="Kong W.-S."/>
            <person name="Choi I.-G."/>
        </authorList>
    </citation>
    <scope>NUCLEOTIDE SEQUENCE [LARGE SCALE GENOMIC DNA]</scope>
    <source>
        <strain evidence="11 12">9006-11</strain>
    </source>
</reference>
<feature type="transmembrane region" description="Helical" evidence="9">
    <location>
        <begin position="57"/>
        <end position="75"/>
    </location>
</feature>
<keyword evidence="9" id="KW-0812">Transmembrane</keyword>
<dbReference type="STRING" id="5627.A0A1C7LYR5"/>
<dbReference type="PANTHER" id="PTHR23253:SF9">
    <property type="entry name" value="EUKARYOTIC TRANSLATION INITIATION FACTOR 4 GAMMA 2"/>
    <property type="match status" value="1"/>
</dbReference>
<feature type="region of interest" description="Disordered" evidence="8">
    <location>
        <begin position="404"/>
        <end position="464"/>
    </location>
</feature>
<dbReference type="GO" id="GO:0003743">
    <property type="term" value="F:translation initiation factor activity"/>
    <property type="evidence" value="ECO:0007669"/>
    <property type="project" value="UniProtKB-KW"/>
</dbReference>
<evidence type="ECO:0000256" key="6">
    <source>
        <dbReference type="ARBA" id="ARBA00022884"/>
    </source>
</evidence>
<evidence type="ECO:0000313" key="12">
    <source>
        <dbReference type="Proteomes" id="UP000092993"/>
    </source>
</evidence>
<feature type="compositionally biased region" description="Polar residues" evidence="8">
    <location>
        <begin position="424"/>
        <end position="433"/>
    </location>
</feature>
<dbReference type="EMBL" id="LUGG01000015">
    <property type="protein sequence ID" value="OBZ69853.1"/>
    <property type="molecule type" value="Genomic_DNA"/>
</dbReference>
<evidence type="ECO:0000259" key="10">
    <source>
        <dbReference type="SMART" id="SM00543"/>
    </source>
</evidence>
<keyword evidence="9" id="KW-1133">Transmembrane helix</keyword>
<evidence type="ECO:0000256" key="8">
    <source>
        <dbReference type="SAM" id="MobiDB-lite"/>
    </source>
</evidence>
<dbReference type="Pfam" id="PF12152">
    <property type="entry name" value="eIF_4G1"/>
    <property type="match status" value="1"/>
</dbReference>
<feature type="compositionally biased region" description="Basic residues" evidence="8">
    <location>
        <begin position="444"/>
        <end position="454"/>
    </location>
</feature>
<keyword evidence="9" id="KW-0472">Membrane</keyword>
<comment type="caution">
    <text evidence="11">The sequence shown here is derived from an EMBL/GenBank/DDBJ whole genome shotgun (WGS) entry which is preliminary data.</text>
</comment>
<dbReference type="OrthoDB" id="514777at2759"/>
<dbReference type="Proteomes" id="UP000092993">
    <property type="component" value="Unassembled WGS sequence"/>
</dbReference>
<evidence type="ECO:0000256" key="4">
    <source>
        <dbReference type="ARBA" id="ARBA00022540"/>
    </source>
</evidence>
<keyword evidence="6" id="KW-0694">RNA-binding</keyword>
<dbReference type="AlphaFoldDB" id="A0A1C7LYR5"/>
<name>A0A1C7LYR5_GRIFR</name>
<feature type="transmembrane region" description="Helical" evidence="9">
    <location>
        <begin position="95"/>
        <end position="119"/>
    </location>
</feature>
<evidence type="ECO:0000256" key="7">
    <source>
        <dbReference type="ARBA" id="ARBA00022917"/>
    </source>
</evidence>
<evidence type="ECO:0000256" key="9">
    <source>
        <dbReference type="SAM" id="Phobius"/>
    </source>
</evidence>
<sequence length="959" mass="105916">MVYGGISIDFYTCVQAGVFEVESFSVYEPSPVTNEEDAIKKAILAVVQVWVDRLQSVAIVTTFFTSIESLLFSLVSSTHPTDVHAWATTDKLMNASLGGALIFHVCASIVAYTGSFVLIRYRLDDATKNESSVESKPSFSVRATEKLRTMDTRRPSGSLDATLAPHSPIPSPLDFVETLTDLRGLITVHQVHPSASSRAPSARRRQSMTDVIVEVERTDAVSNSESEAKQGQTMVGLSKMRRSPTFNLSADDAAEEEPRDETTNRHLRPLDITVIEDLGSITYPEGIKRPKVELNINAKRGKFRYDREFLLQFMTICMGKPDSLPPLDALSLVPVVKSSMILGGSGRRTSSTSMPPPASTAGHQASIGLSISGRSKSVNPFNPTGQFSALNNNMTSEGRYQMSNRSTLKSDGPAVVSFDRPSSMVCSSGQSGPDSHPIGSGQARTKRGRRGHKDHKADAGSSGQSFLASLGSVVPLQVSANRWRARSLCNDSQATDTRTPEVVHRKVLGLLNKLTMERFESISDQIIAWANKSGKEKDGRTLIQVIGLISEKATDEAMWSEMYARLCRKMMERLSENVQDDGVRNFEGKPIAGGQLFHKYLLNRCQEDFKRGWGSRKVTYAIAEIETIEVRAAKDGEETLLYSDEYYAAHKVKRRGFGLIKFNGELFKQQILTERVMHDLAKYFLADVETPRSEDVESLCKLLTTVGQMLDTPKSRAHMSVYFSRMKKLCKSRDVNSRMRFMLQDVIELRERKWVPRNQVVGPTTIAAIHEAAAKEKAANEMDAYQRTLKMPSGSSRRDAKQGEYAQTGPHSWATIGSSAPRPPPKAGDLSDFGKINKTALMTFGPRSTFAGKETKRESPGSMNMFTMLGQNPELAAESPLSKSIQSPNRKASLTLSQSGVPEVPTRRRKVNLLSQRVFQSDETQADATPAVSRSIRMTNIRTSAPMESVRCSFCVKLL</sequence>
<dbReference type="InterPro" id="IPR016024">
    <property type="entry name" value="ARM-type_fold"/>
</dbReference>
<evidence type="ECO:0000256" key="3">
    <source>
        <dbReference type="ARBA" id="ARBA00022490"/>
    </source>
</evidence>
<dbReference type="SUPFAM" id="SSF48371">
    <property type="entry name" value="ARM repeat"/>
    <property type="match status" value="1"/>
</dbReference>
<feature type="region of interest" description="Disordered" evidence="8">
    <location>
        <begin position="790"/>
        <end position="832"/>
    </location>
</feature>
<keyword evidence="4 11" id="KW-0396">Initiation factor</keyword>
<evidence type="ECO:0000256" key="2">
    <source>
        <dbReference type="ARBA" id="ARBA00005775"/>
    </source>
</evidence>
<dbReference type="SUPFAM" id="SSF101489">
    <property type="entry name" value="Eukaryotic initiation factor 4f subunit eIF4g, eIF4e-binding domain"/>
    <property type="match status" value="1"/>
</dbReference>
<evidence type="ECO:0000256" key="5">
    <source>
        <dbReference type="ARBA" id="ARBA00022553"/>
    </source>
</evidence>
<feature type="region of interest" description="Disordered" evidence="8">
    <location>
        <begin position="343"/>
        <end position="392"/>
    </location>
</feature>
<protein>
    <submittedName>
        <fullName evidence="11">Eukaryotic translation initiation factor 4 gamma</fullName>
    </submittedName>
</protein>
<dbReference type="FunFam" id="1.25.40.180:FF:000020">
    <property type="entry name" value="Eukaryotic translation initiation factor subunit"/>
    <property type="match status" value="1"/>
</dbReference>
<gene>
    <name evidence="11" type="primary">tif471_4</name>
    <name evidence="11" type="ORF">A0H81_10311</name>
</gene>
<proteinExistence type="inferred from homology"/>
<dbReference type="InterPro" id="IPR003890">
    <property type="entry name" value="MIF4G-like_typ-3"/>
</dbReference>
<feature type="region of interest" description="Disordered" evidence="8">
    <location>
        <begin position="885"/>
        <end position="904"/>
    </location>
</feature>
<feature type="domain" description="MIF4G" evidence="10">
    <location>
        <begin position="504"/>
        <end position="753"/>
    </location>
</feature>
<dbReference type="Pfam" id="PF02854">
    <property type="entry name" value="MIF4G"/>
    <property type="match status" value="1"/>
</dbReference>
<dbReference type="InterPro" id="IPR022745">
    <property type="entry name" value="eIF4G1_eIF4E-bd"/>
</dbReference>
<comment type="subcellular location">
    <subcellularLocation>
        <location evidence="1">Cytoplasm</location>
    </subcellularLocation>
</comment>
<dbReference type="GO" id="GO:0016281">
    <property type="term" value="C:eukaryotic translation initiation factor 4F complex"/>
    <property type="evidence" value="ECO:0007669"/>
    <property type="project" value="TreeGrafter"/>
</dbReference>
<keyword evidence="7" id="KW-0648">Protein biosynthesis</keyword>
<accession>A0A1C7LYR5</accession>
<dbReference type="Gene3D" id="1.20.970.30">
    <property type="entry name" value="eIF4G, eIF4E-binding domain"/>
    <property type="match status" value="1"/>
</dbReference>
<evidence type="ECO:0000313" key="11">
    <source>
        <dbReference type="EMBL" id="OBZ69853.1"/>
    </source>
</evidence>
<evidence type="ECO:0000256" key="1">
    <source>
        <dbReference type="ARBA" id="ARBA00004496"/>
    </source>
</evidence>
<feature type="compositionally biased region" description="Polar residues" evidence="8">
    <location>
        <begin position="885"/>
        <end position="900"/>
    </location>
</feature>
<dbReference type="GO" id="GO:0003729">
    <property type="term" value="F:mRNA binding"/>
    <property type="evidence" value="ECO:0007669"/>
    <property type="project" value="TreeGrafter"/>
</dbReference>
<organism evidence="11 12">
    <name type="scientific">Grifola frondosa</name>
    <name type="common">Maitake</name>
    <name type="synonym">Polyporus frondosus</name>
    <dbReference type="NCBI Taxonomy" id="5627"/>
    <lineage>
        <taxon>Eukaryota</taxon>
        <taxon>Fungi</taxon>
        <taxon>Dikarya</taxon>
        <taxon>Basidiomycota</taxon>
        <taxon>Agaricomycotina</taxon>
        <taxon>Agaricomycetes</taxon>
        <taxon>Polyporales</taxon>
        <taxon>Grifolaceae</taxon>
        <taxon>Grifola</taxon>
    </lineage>
</organism>
<keyword evidence="3" id="KW-0963">Cytoplasm</keyword>
<dbReference type="PANTHER" id="PTHR23253">
    <property type="entry name" value="EUKARYOTIC TRANSLATION INITIATION FACTOR 4 GAMMA"/>
    <property type="match status" value="1"/>
</dbReference>
<feature type="compositionally biased region" description="Polar residues" evidence="8">
    <location>
        <begin position="367"/>
        <end position="392"/>
    </location>
</feature>
<comment type="similarity">
    <text evidence="2">Belongs to the eukaryotic initiation factor 4G family.</text>
</comment>
<dbReference type="InterPro" id="IPR036211">
    <property type="entry name" value="eIF4G_eIF4E-bd_sf"/>
</dbReference>
<keyword evidence="5" id="KW-0597">Phosphoprotein</keyword>